<evidence type="ECO:0000313" key="3">
    <source>
        <dbReference type="Proteomes" id="UP000056905"/>
    </source>
</evidence>
<feature type="region of interest" description="Disordered" evidence="1">
    <location>
        <begin position="1"/>
        <end position="102"/>
    </location>
</feature>
<dbReference type="KEGG" id="chq:AQ619_09435"/>
<dbReference type="STRING" id="69395.AQ619_09435"/>
<evidence type="ECO:0000256" key="1">
    <source>
        <dbReference type="SAM" id="MobiDB-lite"/>
    </source>
</evidence>
<protein>
    <submittedName>
        <fullName evidence="2">Pole-organizing protein PopZ</fullName>
    </submittedName>
</protein>
<keyword evidence="3" id="KW-1185">Reference proteome</keyword>
<reference evidence="2 3" key="1">
    <citation type="submission" date="2015-10" db="EMBL/GenBank/DDBJ databases">
        <title>Conservation of the essential genome among Caulobacter and Brevundimonas species.</title>
        <authorList>
            <person name="Scott D."/>
            <person name="Ely B."/>
        </authorList>
    </citation>
    <scope>NUCLEOTIDE SEQUENCE [LARGE SCALE GENOMIC DNA]</scope>
    <source>
        <strain evidence="2 3">CB4</strain>
    </source>
</reference>
<accession>A0A0P0NZS2</accession>
<gene>
    <name evidence="2" type="ORF">AQ619_09435</name>
</gene>
<dbReference type="Proteomes" id="UP000056905">
    <property type="component" value="Chromosome"/>
</dbReference>
<dbReference type="RefSeq" id="WP_062146666.1">
    <property type="nucleotide sequence ID" value="NZ_CP013002.1"/>
</dbReference>
<name>A0A0P0NZS2_9CAUL</name>
<dbReference type="EMBL" id="CP013002">
    <property type="protein sequence ID" value="ALL13556.1"/>
    <property type="molecule type" value="Genomic_DNA"/>
</dbReference>
<dbReference type="OrthoDB" id="7189469at2"/>
<dbReference type="Pfam" id="PF10691">
    <property type="entry name" value="DUF2497"/>
    <property type="match status" value="1"/>
</dbReference>
<feature type="compositionally biased region" description="Pro residues" evidence="1">
    <location>
        <begin position="82"/>
        <end position="97"/>
    </location>
</feature>
<sequence>MSDQSSQEPTMEEILASIRRIISEDDAPAEPEAAPAPPPAPEPVYEAPVEDDVLELTDPISPEPEPEPLESVGDLDVYSPAAPEPEPAPAYTPPAPSPAFNRDEVADNLVGDHAAGLAASAFGSLSSALLMPKDARTLEDVVRELLRPLLKEWLDQNLPRIVEAKVEEEVHRIARGRGV</sequence>
<organism evidence="2 3">
    <name type="scientific">Caulobacter henricii</name>
    <dbReference type="NCBI Taxonomy" id="69395"/>
    <lineage>
        <taxon>Bacteria</taxon>
        <taxon>Pseudomonadati</taxon>
        <taxon>Pseudomonadota</taxon>
        <taxon>Alphaproteobacteria</taxon>
        <taxon>Caulobacterales</taxon>
        <taxon>Caulobacteraceae</taxon>
        <taxon>Caulobacter</taxon>
    </lineage>
</organism>
<evidence type="ECO:0000313" key="2">
    <source>
        <dbReference type="EMBL" id="ALL13556.1"/>
    </source>
</evidence>
<dbReference type="InterPro" id="IPR019632">
    <property type="entry name" value="DUF2497"/>
</dbReference>
<dbReference type="AlphaFoldDB" id="A0A0P0NZS2"/>
<proteinExistence type="predicted"/>